<evidence type="ECO:0000256" key="6">
    <source>
        <dbReference type="ARBA" id="ARBA00022763"/>
    </source>
</evidence>
<evidence type="ECO:0000256" key="8">
    <source>
        <dbReference type="ARBA" id="ARBA00022842"/>
    </source>
</evidence>
<dbReference type="Pfam" id="PF00293">
    <property type="entry name" value="NUDIX"/>
    <property type="match status" value="1"/>
</dbReference>
<evidence type="ECO:0000256" key="11">
    <source>
        <dbReference type="ARBA" id="ARBA00036904"/>
    </source>
</evidence>
<evidence type="ECO:0000256" key="10">
    <source>
        <dbReference type="ARBA" id="ARBA00035861"/>
    </source>
</evidence>
<dbReference type="GO" id="GO:0046872">
    <property type="term" value="F:metal ion binding"/>
    <property type="evidence" value="ECO:0007669"/>
    <property type="project" value="UniProtKB-KW"/>
</dbReference>
<dbReference type="SUPFAM" id="SSF55811">
    <property type="entry name" value="Nudix"/>
    <property type="match status" value="1"/>
</dbReference>
<organism evidence="19 20">
    <name type="scientific">Hephaestia caeni</name>
    <dbReference type="NCBI Taxonomy" id="645617"/>
    <lineage>
        <taxon>Bacteria</taxon>
        <taxon>Pseudomonadati</taxon>
        <taxon>Pseudomonadota</taxon>
        <taxon>Alphaproteobacteria</taxon>
        <taxon>Sphingomonadales</taxon>
        <taxon>Sphingomonadaceae</taxon>
        <taxon>Hephaestia</taxon>
    </lineage>
</organism>
<keyword evidence="7 17" id="KW-0378">Hydrolase</keyword>
<dbReference type="AlphaFoldDB" id="A0A397NTU1"/>
<dbReference type="GO" id="GO:0008413">
    <property type="term" value="F:8-oxo-7,8-dihydroguanosine triphosphate pyrophosphatase activity"/>
    <property type="evidence" value="ECO:0007669"/>
    <property type="project" value="TreeGrafter"/>
</dbReference>
<dbReference type="PROSITE" id="PS51462">
    <property type="entry name" value="NUDIX"/>
    <property type="match status" value="1"/>
</dbReference>
<dbReference type="EMBL" id="QXDC01000004">
    <property type="protein sequence ID" value="RIA37124.1"/>
    <property type="molecule type" value="Genomic_DNA"/>
</dbReference>
<dbReference type="PANTHER" id="PTHR47707:SF1">
    <property type="entry name" value="NUDIX HYDROLASE FAMILY PROTEIN"/>
    <property type="match status" value="1"/>
</dbReference>
<keyword evidence="9" id="KW-0234">DNA repair</keyword>
<feature type="domain" description="Nudix hydrolase" evidence="18">
    <location>
        <begin position="9"/>
        <end position="141"/>
    </location>
</feature>
<keyword evidence="4" id="KW-0235">DNA replication</keyword>
<evidence type="ECO:0000313" key="19">
    <source>
        <dbReference type="EMBL" id="RIA37124.1"/>
    </source>
</evidence>
<dbReference type="Gene3D" id="3.90.79.10">
    <property type="entry name" value="Nucleoside Triphosphate Pyrophosphohydrolase"/>
    <property type="match status" value="1"/>
</dbReference>
<dbReference type="InterPro" id="IPR000086">
    <property type="entry name" value="NUDIX_hydrolase_dom"/>
</dbReference>
<dbReference type="GO" id="GO:0044715">
    <property type="term" value="F:8-oxo-dGDP phosphatase activity"/>
    <property type="evidence" value="ECO:0007669"/>
    <property type="project" value="TreeGrafter"/>
</dbReference>
<evidence type="ECO:0000256" key="4">
    <source>
        <dbReference type="ARBA" id="ARBA00022705"/>
    </source>
</evidence>
<keyword evidence="3" id="KW-0515">Mutator protein</keyword>
<evidence type="ECO:0000256" key="14">
    <source>
        <dbReference type="ARBA" id="ARBA00041592"/>
    </source>
</evidence>
<comment type="caution">
    <text evidence="19">The sequence shown here is derived from an EMBL/GenBank/DDBJ whole genome shotgun (WGS) entry which is preliminary data.</text>
</comment>
<evidence type="ECO:0000256" key="5">
    <source>
        <dbReference type="ARBA" id="ARBA00022723"/>
    </source>
</evidence>
<evidence type="ECO:0000256" key="17">
    <source>
        <dbReference type="RuleBase" id="RU003476"/>
    </source>
</evidence>
<evidence type="ECO:0000256" key="15">
    <source>
        <dbReference type="ARBA" id="ARBA00041979"/>
    </source>
</evidence>
<dbReference type="InterPro" id="IPR020084">
    <property type="entry name" value="NUDIX_hydrolase_CS"/>
</dbReference>
<keyword evidence="20" id="KW-1185">Reference proteome</keyword>
<keyword evidence="6" id="KW-0227">DNA damage</keyword>
<dbReference type="GO" id="GO:0006260">
    <property type="term" value="P:DNA replication"/>
    <property type="evidence" value="ECO:0007669"/>
    <property type="project" value="UniProtKB-KW"/>
</dbReference>
<comment type="similarity">
    <text evidence="2 17">Belongs to the Nudix hydrolase family.</text>
</comment>
<protein>
    <recommendedName>
        <fullName evidence="13">8-oxo-dGTP diphosphatase</fullName>
        <ecNumber evidence="12">3.6.1.55</ecNumber>
    </recommendedName>
    <alternativeName>
        <fullName evidence="16">7,8-dihydro-8-oxoguanine-triphosphatase</fullName>
    </alternativeName>
    <alternativeName>
        <fullName evidence="15">Mutator protein MutT</fullName>
    </alternativeName>
    <alternativeName>
        <fullName evidence="14">dGTP pyrophosphohydrolase</fullName>
    </alternativeName>
</protein>
<dbReference type="PROSITE" id="PS00893">
    <property type="entry name" value="NUDIX_BOX"/>
    <property type="match status" value="1"/>
</dbReference>
<dbReference type="OrthoDB" id="9810648at2"/>
<accession>A0A397NTU1</accession>
<keyword evidence="5" id="KW-0479">Metal-binding</keyword>
<name>A0A397NTU1_9SPHN</name>
<comment type="catalytic activity">
    <reaction evidence="11">
        <text>8-oxo-GTP + H2O = 8-oxo-GMP + diphosphate + H(+)</text>
        <dbReference type="Rhea" id="RHEA:67616"/>
        <dbReference type="ChEBI" id="CHEBI:15377"/>
        <dbReference type="ChEBI" id="CHEBI:15378"/>
        <dbReference type="ChEBI" id="CHEBI:33019"/>
        <dbReference type="ChEBI" id="CHEBI:143553"/>
        <dbReference type="ChEBI" id="CHEBI:145694"/>
    </reaction>
</comment>
<reference evidence="19 20" key="1">
    <citation type="submission" date="2018-08" db="EMBL/GenBank/DDBJ databases">
        <title>Genomic Encyclopedia of Type Strains, Phase IV (KMG-IV): sequencing the most valuable type-strain genomes for metagenomic binning, comparative biology and taxonomic classification.</title>
        <authorList>
            <person name="Goeker M."/>
        </authorList>
    </citation>
    <scope>NUCLEOTIDE SEQUENCE [LARGE SCALE GENOMIC DNA]</scope>
    <source>
        <strain evidence="19 20">DSM 25527</strain>
    </source>
</reference>
<dbReference type="Proteomes" id="UP000266568">
    <property type="component" value="Unassembled WGS sequence"/>
</dbReference>
<comment type="catalytic activity">
    <reaction evidence="10">
        <text>8-oxo-dGTP + H2O = 8-oxo-dGMP + diphosphate + H(+)</text>
        <dbReference type="Rhea" id="RHEA:31575"/>
        <dbReference type="ChEBI" id="CHEBI:15377"/>
        <dbReference type="ChEBI" id="CHEBI:15378"/>
        <dbReference type="ChEBI" id="CHEBI:33019"/>
        <dbReference type="ChEBI" id="CHEBI:63224"/>
        <dbReference type="ChEBI" id="CHEBI:77896"/>
        <dbReference type="EC" id="3.6.1.55"/>
    </reaction>
</comment>
<evidence type="ECO:0000256" key="13">
    <source>
        <dbReference type="ARBA" id="ARBA00040794"/>
    </source>
</evidence>
<dbReference type="GO" id="GO:0006281">
    <property type="term" value="P:DNA repair"/>
    <property type="evidence" value="ECO:0007669"/>
    <property type="project" value="UniProtKB-KW"/>
</dbReference>
<dbReference type="PANTHER" id="PTHR47707">
    <property type="entry name" value="8-OXO-DGTP DIPHOSPHATASE"/>
    <property type="match status" value="1"/>
</dbReference>
<evidence type="ECO:0000256" key="16">
    <source>
        <dbReference type="ARBA" id="ARBA00042798"/>
    </source>
</evidence>
<dbReference type="InterPro" id="IPR047127">
    <property type="entry name" value="MutT-like"/>
</dbReference>
<proteinExistence type="inferred from homology"/>
<evidence type="ECO:0000256" key="3">
    <source>
        <dbReference type="ARBA" id="ARBA00022457"/>
    </source>
</evidence>
<dbReference type="CDD" id="cd03425">
    <property type="entry name" value="NUDIX_MutT_NudA_like"/>
    <property type="match status" value="1"/>
</dbReference>
<evidence type="ECO:0000256" key="7">
    <source>
        <dbReference type="ARBA" id="ARBA00022801"/>
    </source>
</evidence>
<sequence>MENAGPARRSILVVAAALIDPEGRVLVQQRAPGKSLAGLWEFPGGKAEPGESPEEALVRELDEELGIAIDAAALSPVAFSTATDDALSLVLLLFASRVWRGVPRPFDAAALRWCAIDALRRLPMPPADVPLIDPLAPWLSAT</sequence>
<evidence type="ECO:0000256" key="2">
    <source>
        <dbReference type="ARBA" id="ARBA00005582"/>
    </source>
</evidence>
<dbReference type="InterPro" id="IPR020476">
    <property type="entry name" value="Nudix_hydrolase"/>
</dbReference>
<evidence type="ECO:0000256" key="12">
    <source>
        <dbReference type="ARBA" id="ARBA00038905"/>
    </source>
</evidence>
<dbReference type="GO" id="GO:0035539">
    <property type="term" value="F:8-oxo-7,8-dihydrodeoxyguanosine triphosphate pyrophosphatase activity"/>
    <property type="evidence" value="ECO:0007669"/>
    <property type="project" value="UniProtKB-EC"/>
</dbReference>
<dbReference type="GO" id="GO:0044716">
    <property type="term" value="F:8-oxo-GDP phosphatase activity"/>
    <property type="evidence" value="ECO:0007669"/>
    <property type="project" value="TreeGrafter"/>
</dbReference>
<comment type="cofactor">
    <cofactor evidence="1">
        <name>Mg(2+)</name>
        <dbReference type="ChEBI" id="CHEBI:18420"/>
    </cofactor>
</comment>
<evidence type="ECO:0000256" key="9">
    <source>
        <dbReference type="ARBA" id="ARBA00023204"/>
    </source>
</evidence>
<evidence type="ECO:0000256" key="1">
    <source>
        <dbReference type="ARBA" id="ARBA00001946"/>
    </source>
</evidence>
<dbReference type="RefSeq" id="WP_119036499.1">
    <property type="nucleotide sequence ID" value="NZ_QXDC01000004.1"/>
</dbReference>
<evidence type="ECO:0000313" key="20">
    <source>
        <dbReference type="Proteomes" id="UP000266568"/>
    </source>
</evidence>
<gene>
    <name evidence="19" type="ORF">DFR49_3000</name>
</gene>
<keyword evidence="8" id="KW-0460">Magnesium</keyword>
<evidence type="ECO:0000259" key="18">
    <source>
        <dbReference type="PROSITE" id="PS51462"/>
    </source>
</evidence>
<dbReference type="PRINTS" id="PR00502">
    <property type="entry name" value="NUDIXFAMILY"/>
</dbReference>
<dbReference type="InterPro" id="IPR015797">
    <property type="entry name" value="NUDIX_hydrolase-like_dom_sf"/>
</dbReference>
<dbReference type="EC" id="3.6.1.55" evidence="12"/>